<organism evidence="5 6">
    <name type="scientific">Desulfotomaculum copahuensis</name>
    <dbReference type="NCBI Taxonomy" id="1838280"/>
    <lineage>
        <taxon>Bacteria</taxon>
        <taxon>Bacillati</taxon>
        <taxon>Bacillota</taxon>
        <taxon>Clostridia</taxon>
        <taxon>Eubacteriales</taxon>
        <taxon>Desulfotomaculaceae</taxon>
        <taxon>Desulfotomaculum</taxon>
    </lineage>
</organism>
<keyword evidence="3" id="KW-0753">Steroid metabolism</keyword>
<reference evidence="5 6" key="1">
    <citation type="submission" date="2016-04" db="EMBL/GenBank/DDBJ databases">
        <authorList>
            <person name="Evans L.H."/>
            <person name="Alamgir A."/>
            <person name="Owens N."/>
            <person name="Weber N.D."/>
            <person name="Virtaneva K."/>
            <person name="Barbian K."/>
            <person name="Babar A."/>
            <person name="Rosenke K."/>
        </authorList>
    </citation>
    <scope>NUCLEOTIDE SEQUENCE [LARGE SCALE GENOMIC DNA]</scope>
    <source>
        <strain evidence="5 6">LMa1</strain>
    </source>
</reference>
<dbReference type="PRINTS" id="PR00081">
    <property type="entry name" value="GDHRDH"/>
</dbReference>
<dbReference type="Proteomes" id="UP000078532">
    <property type="component" value="Unassembled WGS sequence"/>
</dbReference>
<dbReference type="STRING" id="1838280.A6M21_07965"/>
<gene>
    <name evidence="5" type="ORF">A6M21_07965</name>
</gene>
<keyword evidence="2" id="KW-0560">Oxidoreductase</keyword>
<dbReference type="Gene3D" id="3.40.50.720">
    <property type="entry name" value="NAD(P)-binding Rossmann-like Domain"/>
    <property type="match status" value="1"/>
</dbReference>
<dbReference type="NCBIfam" id="NF005559">
    <property type="entry name" value="PRK07231.1"/>
    <property type="match status" value="1"/>
</dbReference>
<dbReference type="PROSITE" id="PS00061">
    <property type="entry name" value="ADH_SHORT"/>
    <property type="match status" value="1"/>
</dbReference>
<protein>
    <submittedName>
        <fullName evidence="5">Beta-ketoacyl-ACP reductase</fullName>
    </submittedName>
</protein>
<evidence type="ECO:0000313" key="6">
    <source>
        <dbReference type="Proteomes" id="UP000078532"/>
    </source>
</evidence>
<evidence type="ECO:0000259" key="4">
    <source>
        <dbReference type="SMART" id="SM00822"/>
    </source>
</evidence>
<dbReference type="NCBIfam" id="NF009466">
    <property type="entry name" value="PRK12826.1-2"/>
    <property type="match status" value="1"/>
</dbReference>
<evidence type="ECO:0000256" key="3">
    <source>
        <dbReference type="ARBA" id="ARBA00023221"/>
    </source>
</evidence>
<dbReference type="EMBL" id="LYVF01000106">
    <property type="protein sequence ID" value="OAT83637.1"/>
    <property type="molecule type" value="Genomic_DNA"/>
</dbReference>
<comment type="similarity">
    <text evidence="1">Belongs to the short-chain dehydrogenases/reductases (SDR) family.</text>
</comment>
<dbReference type="Pfam" id="PF13561">
    <property type="entry name" value="adh_short_C2"/>
    <property type="match status" value="1"/>
</dbReference>
<dbReference type="OrthoDB" id="9803333at2"/>
<dbReference type="InterPro" id="IPR002347">
    <property type="entry name" value="SDR_fam"/>
</dbReference>
<dbReference type="PRINTS" id="PR00080">
    <property type="entry name" value="SDRFAMILY"/>
</dbReference>
<keyword evidence="6" id="KW-1185">Reference proteome</keyword>
<dbReference type="PANTHER" id="PTHR42879">
    <property type="entry name" value="3-OXOACYL-(ACYL-CARRIER-PROTEIN) REDUCTASE"/>
    <property type="match status" value="1"/>
</dbReference>
<name>A0A1B7LFY3_9FIRM</name>
<dbReference type="InterPro" id="IPR036291">
    <property type="entry name" value="NAD(P)-bd_dom_sf"/>
</dbReference>
<keyword evidence="3" id="KW-0443">Lipid metabolism</keyword>
<dbReference type="SUPFAM" id="SSF51735">
    <property type="entry name" value="NAD(P)-binding Rossmann-fold domains"/>
    <property type="match status" value="1"/>
</dbReference>
<sequence length="251" mass="25925">MQGKVALVTGGSRGIGQAVALRLGEAGVRVAVNYARSAGEARAVVESLERSGSRGLAVQADVADLEQALGLVRTVREHFGGLDILINNAGLNRDKNLVLMSFADWQTVLDVNLTGAFNLTRAAIYDFMKQKSGAVVNIASVSGLIGLAGQTNYGATKMGLIGFTRCLAMEVARFGIRVNAVAPGLIDTGMVREMPPAKAGELISRIPLGRVGAPAEVAELVAFLVSPAAAYITGQVIAIDGGLTLGGALTH</sequence>
<feature type="domain" description="Ketoreductase" evidence="4">
    <location>
        <begin position="4"/>
        <end position="194"/>
    </location>
</feature>
<dbReference type="GO" id="GO:0032787">
    <property type="term" value="P:monocarboxylic acid metabolic process"/>
    <property type="evidence" value="ECO:0007669"/>
    <property type="project" value="UniProtKB-ARBA"/>
</dbReference>
<dbReference type="PANTHER" id="PTHR42879:SF2">
    <property type="entry name" value="3-OXOACYL-[ACYL-CARRIER-PROTEIN] REDUCTASE FABG"/>
    <property type="match status" value="1"/>
</dbReference>
<dbReference type="GO" id="GO:0008202">
    <property type="term" value="P:steroid metabolic process"/>
    <property type="evidence" value="ECO:0007669"/>
    <property type="project" value="UniProtKB-KW"/>
</dbReference>
<proteinExistence type="inferred from homology"/>
<evidence type="ECO:0000313" key="5">
    <source>
        <dbReference type="EMBL" id="OAT83637.1"/>
    </source>
</evidence>
<dbReference type="FunFam" id="3.40.50.720:FF:000173">
    <property type="entry name" value="3-oxoacyl-[acyl-carrier protein] reductase"/>
    <property type="match status" value="1"/>
</dbReference>
<accession>A0A1B7LFY3</accession>
<dbReference type="GO" id="GO:0016491">
    <property type="term" value="F:oxidoreductase activity"/>
    <property type="evidence" value="ECO:0007669"/>
    <property type="project" value="UniProtKB-KW"/>
</dbReference>
<dbReference type="InterPro" id="IPR057326">
    <property type="entry name" value="KR_dom"/>
</dbReference>
<dbReference type="AlphaFoldDB" id="A0A1B7LFY3"/>
<comment type="caution">
    <text evidence="5">The sequence shown here is derived from an EMBL/GenBank/DDBJ whole genome shotgun (WGS) entry which is preliminary data.</text>
</comment>
<evidence type="ECO:0000256" key="1">
    <source>
        <dbReference type="ARBA" id="ARBA00006484"/>
    </source>
</evidence>
<dbReference type="InterPro" id="IPR020904">
    <property type="entry name" value="Sc_DH/Rdtase_CS"/>
</dbReference>
<dbReference type="InterPro" id="IPR050259">
    <property type="entry name" value="SDR"/>
</dbReference>
<dbReference type="SMART" id="SM00822">
    <property type="entry name" value="PKS_KR"/>
    <property type="match status" value="1"/>
</dbReference>
<evidence type="ECO:0000256" key="2">
    <source>
        <dbReference type="ARBA" id="ARBA00023002"/>
    </source>
</evidence>